<keyword evidence="2" id="KW-1003">Cell membrane</keyword>
<feature type="transmembrane region" description="Helical" evidence="6">
    <location>
        <begin position="273"/>
        <end position="294"/>
    </location>
</feature>
<evidence type="ECO:0000256" key="4">
    <source>
        <dbReference type="ARBA" id="ARBA00022989"/>
    </source>
</evidence>
<comment type="caution">
    <text evidence="8">The sequence shown here is derived from an EMBL/GenBank/DDBJ whole genome shotgun (WGS) entry which is preliminary data.</text>
</comment>
<feature type="transmembrane region" description="Helical" evidence="6">
    <location>
        <begin position="138"/>
        <end position="163"/>
    </location>
</feature>
<dbReference type="PANTHER" id="PTHR43124">
    <property type="entry name" value="PURINE EFFLUX PUMP PBUE"/>
    <property type="match status" value="1"/>
</dbReference>
<dbReference type="PROSITE" id="PS50850">
    <property type="entry name" value="MFS"/>
    <property type="match status" value="1"/>
</dbReference>
<feature type="transmembrane region" description="Helical" evidence="6">
    <location>
        <begin position="341"/>
        <end position="362"/>
    </location>
</feature>
<evidence type="ECO:0000256" key="3">
    <source>
        <dbReference type="ARBA" id="ARBA00022692"/>
    </source>
</evidence>
<feature type="transmembrane region" description="Helical" evidence="6">
    <location>
        <begin position="12"/>
        <end position="36"/>
    </location>
</feature>
<feature type="transmembrane region" description="Helical" evidence="6">
    <location>
        <begin position="212"/>
        <end position="233"/>
    </location>
</feature>
<comment type="subcellular location">
    <subcellularLocation>
        <location evidence="1">Cell membrane</location>
        <topology evidence="1">Multi-pass membrane protein</topology>
    </subcellularLocation>
</comment>
<evidence type="ECO:0000313" key="8">
    <source>
        <dbReference type="EMBL" id="EON32625.1"/>
    </source>
</evidence>
<feature type="domain" description="Major facilitator superfamily (MFS) profile" evidence="7">
    <location>
        <begin position="13"/>
        <end position="392"/>
    </location>
</feature>
<dbReference type="AlphaFoldDB" id="R7Y9E5"/>
<protein>
    <submittedName>
        <fullName evidence="8">Major facilitator superfamily MFS_1</fullName>
    </submittedName>
</protein>
<dbReference type="EMBL" id="AQPW01000011">
    <property type="protein sequence ID" value="EON32625.1"/>
    <property type="molecule type" value="Genomic_DNA"/>
</dbReference>
<feature type="transmembrane region" description="Helical" evidence="6">
    <location>
        <begin position="368"/>
        <end position="387"/>
    </location>
</feature>
<dbReference type="RefSeq" id="WP_010842682.1">
    <property type="nucleotide sequence ID" value="NZ_AQPW01000011.1"/>
</dbReference>
<dbReference type="Gene3D" id="1.20.1250.20">
    <property type="entry name" value="MFS general substrate transporter like domains"/>
    <property type="match status" value="1"/>
</dbReference>
<dbReference type="Proteomes" id="UP000013569">
    <property type="component" value="Unassembled WGS sequence"/>
</dbReference>
<evidence type="ECO:0000256" key="5">
    <source>
        <dbReference type="ARBA" id="ARBA00023136"/>
    </source>
</evidence>
<accession>R7Y9E5</accession>
<evidence type="ECO:0000256" key="1">
    <source>
        <dbReference type="ARBA" id="ARBA00004651"/>
    </source>
</evidence>
<evidence type="ECO:0000259" key="7">
    <source>
        <dbReference type="PROSITE" id="PS50850"/>
    </source>
</evidence>
<dbReference type="InterPro" id="IPR050189">
    <property type="entry name" value="MFS_Efflux_Transporters"/>
</dbReference>
<organism evidence="8 9">
    <name type="scientific">Gordonia terrae C-6</name>
    <dbReference type="NCBI Taxonomy" id="1316928"/>
    <lineage>
        <taxon>Bacteria</taxon>
        <taxon>Bacillati</taxon>
        <taxon>Actinomycetota</taxon>
        <taxon>Actinomycetes</taxon>
        <taxon>Mycobacteriales</taxon>
        <taxon>Gordoniaceae</taxon>
        <taxon>Gordonia</taxon>
    </lineage>
</organism>
<keyword evidence="4 6" id="KW-1133">Transmembrane helix</keyword>
<feature type="transmembrane region" description="Helical" evidence="6">
    <location>
        <begin position="42"/>
        <end position="62"/>
    </location>
</feature>
<feature type="transmembrane region" description="Helical" evidence="6">
    <location>
        <begin position="300"/>
        <end position="320"/>
    </location>
</feature>
<feature type="transmembrane region" description="Helical" evidence="6">
    <location>
        <begin position="100"/>
        <end position="126"/>
    </location>
</feature>
<dbReference type="Pfam" id="PF07690">
    <property type="entry name" value="MFS_1"/>
    <property type="match status" value="1"/>
</dbReference>
<feature type="transmembrane region" description="Helical" evidence="6">
    <location>
        <begin position="245"/>
        <end position="266"/>
    </location>
</feature>
<dbReference type="InterPro" id="IPR020846">
    <property type="entry name" value="MFS_dom"/>
</dbReference>
<evidence type="ECO:0000313" key="9">
    <source>
        <dbReference type="Proteomes" id="UP000013569"/>
    </source>
</evidence>
<dbReference type="OrthoDB" id="9814237at2"/>
<gene>
    <name evidence="8" type="ORF">GTC6_11311</name>
</gene>
<feature type="transmembrane region" description="Helical" evidence="6">
    <location>
        <begin position="74"/>
        <end position="94"/>
    </location>
</feature>
<dbReference type="PANTHER" id="PTHR43124:SF3">
    <property type="entry name" value="CHLORAMPHENICOL EFFLUX PUMP RV0191"/>
    <property type="match status" value="1"/>
</dbReference>
<dbReference type="InterPro" id="IPR011701">
    <property type="entry name" value="MFS"/>
</dbReference>
<dbReference type="CDD" id="cd17324">
    <property type="entry name" value="MFS_NepI_like"/>
    <property type="match status" value="1"/>
</dbReference>
<proteinExistence type="predicted"/>
<feature type="transmembrane region" description="Helical" evidence="6">
    <location>
        <begin position="169"/>
        <end position="191"/>
    </location>
</feature>
<evidence type="ECO:0000256" key="6">
    <source>
        <dbReference type="SAM" id="Phobius"/>
    </source>
</evidence>
<keyword evidence="3 6" id="KW-0812">Transmembrane</keyword>
<evidence type="ECO:0000256" key="2">
    <source>
        <dbReference type="ARBA" id="ARBA00022475"/>
    </source>
</evidence>
<name>R7Y9E5_9ACTN</name>
<dbReference type="GO" id="GO:0022857">
    <property type="term" value="F:transmembrane transporter activity"/>
    <property type="evidence" value="ECO:0007669"/>
    <property type="project" value="InterPro"/>
</dbReference>
<reference evidence="8 9" key="1">
    <citation type="journal article" date="2013" name="Genome Announc.">
        <title>Draft Genome Sequence of a Benzothiophene-Desulfurizing Bacterium, Gordona terrae Strain C-6.</title>
        <authorList>
            <person name="Wang W."/>
            <person name="Ma T."/>
            <person name="Ren Y."/>
            <person name="Li G."/>
        </authorList>
    </citation>
    <scope>NUCLEOTIDE SEQUENCE [LARGE SCALE GENOMIC DNA]</scope>
    <source>
        <strain evidence="8 9">C-6</strain>
    </source>
</reference>
<keyword evidence="5 6" id="KW-0472">Membrane</keyword>
<dbReference type="GO" id="GO:0005886">
    <property type="term" value="C:plasma membrane"/>
    <property type="evidence" value="ECO:0007669"/>
    <property type="project" value="UniProtKB-SubCell"/>
</dbReference>
<dbReference type="SUPFAM" id="SSF103473">
    <property type="entry name" value="MFS general substrate transporter"/>
    <property type="match status" value="1"/>
</dbReference>
<dbReference type="PATRIC" id="fig|1316928.3.peg.2267"/>
<dbReference type="InterPro" id="IPR036259">
    <property type="entry name" value="MFS_trans_sf"/>
</dbReference>
<sequence>MPANPARPRLPAIVYVLAAGIFLMGTTEFVIAGLLPDVAADLGVDVAMVGLLITAFAVGMVVGPPVMAVATLRLPLRATLVGALAVFACGHVVAAVSESFALIAVSRVITALATGTFWAVGAVVAARSAGPGAGTRALAVLSSGLSLAVVVGVPFGTFVGHLVGWRGPFWLLAGASVVCAVVVARSAGLSAGRDAATASIRAELSVLRERRMWIVLGIIALAQAGFLGAYSYVTPYLLDAGVPGGLIPLVLVGFGVGALIGTAVGGQTGDRHPLATVAVAIGTTVVLLAILAVVDVPPAVVVMVVVILGASGLGANPVLIAQTLRHAGRDSALPSSLATSAFNLGTALGAAAAGATLSTGLGVDGPPALGALVAAGALVGLLVLAVVTTRTTQPTPIQIDTLFAEPLTTNERCSV</sequence>